<dbReference type="OrthoDB" id="9814760at2"/>
<organism evidence="5 6">
    <name type="scientific">Clostridium amylolyticum</name>
    <dbReference type="NCBI Taxonomy" id="1121298"/>
    <lineage>
        <taxon>Bacteria</taxon>
        <taxon>Bacillati</taxon>
        <taxon>Bacillota</taxon>
        <taxon>Clostridia</taxon>
        <taxon>Eubacteriales</taxon>
        <taxon>Clostridiaceae</taxon>
        <taxon>Clostridium</taxon>
    </lineage>
</organism>
<feature type="transmembrane region" description="Helical" evidence="4">
    <location>
        <begin position="29"/>
        <end position="45"/>
    </location>
</feature>
<dbReference type="Pfam" id="PF03403">
    <property type="entry name" value="PAF-AH_p_II"/>
    <property type="match status" value="1"/>
</dbReference>
<feature type="transmembrane region" description="Helical" evidence="4">
    <location>
        <begin position="6"/>
        <end position="22"/>
    </location>
</feature>
<keyword evidence="3" id="KW-0443">Lipid metabolism</keyword>
<accession>A0A1M6NJ31</accession>
<feature type="transmembrane region" description="Helical" evidence="4">
    <location>
        <begin position="83"/>
        <end position="103"/>
    </location>
</feature>
<evidence type="ECO:0000256" key="4">
    <source>
        <dbReference type="SAM" id="Phobius"/>
    </source>
</evidence>
<protein>
    <submittedName>
        <fullName evidence="5">Platelet-activating factor acetylhydrolase, isoform II</fullName>
    </submittedName>
</protein>
<keyword evidence="4" id="KW-0472">Membrane</keyword>
<dbReference type="EMBL" id="FQZO01000011">
    <property type="protein sequence ID" value="SHJ95741.1"/>
    <property type="molecule type" value="Genomic_DNA"/>
</dbReference>
<proteinExistence type="predicted"/>
<dbReference type="InterPro" id="IPR029058">
    <property type="entry name" value="AB_hydrolase_fold"/>
</dbReference>
<reference evidence="5 6" key="1">
    <citation type="submission" date="2016-11" db="EMBL/GenBank/DDBJ databases">
        <authorList>
            <person name="Jaros S."/>
            <person name="Januszkiewicz K."/>
            <person name="Wedrychowicz H."/>
        </authorList>
    </citation>
    <scope>NUCLEOTIDE SEQUENCE [LARGE SCALE GENOMIC DNA]</scope>
    <source>
        <strain evidence="5 6">DSM 21864</strain>
    </source>
</reference>
<dbReference type="STRING" id="1121298.SAMN05444401_0233"/>
<keyword evidence="1 5" id="KW-0378">Hydrolase</keyword>
<gene>
    <name evidence="5" type="ORF">SAMN05444401_0233</name>
</gene>
<dbReference type="GO" id="GO:0003847">
    <property type="term" value="F:1-alkyl-2-acetylglycerophosphocholine esterase activity"/>
    <property type="evidence" value="ECO:0007669"/>
    <property type="project" value="TreeGrafter"/>
</dbReference>
<dbReference type="AlphaFoldDB" id="A0A1M6NJ31"/>
<feature type="transmembrane region" description="Helical" evidence="4">
    <location>
        <begin position="51"/>
        <end position="71"/>
    </location>
</feature>
<evidence type="ECO:0000256" key="2">
    <source>
        <dbReference type="ARBA" id="ARBA00022963"/>
    </source>
</evidence>
<dbReference type="Gene3D" id="3.40.50.1820">
    <property type="entry name" value="alpha/beta hydrolase"/>
    <property type="match status" value="1"/>
</dbReference>
<dbReference type="SUPFAM" id="SSF53474">
    <property type="entry name" value="alpha/beta-Hydrolases"/>
    <property type="match status" value="1"/>
</dbReference>
<dbReference type="RefSeq" id="WP_073012123.1">
    <property type="nucleotide sequence ID" value="NZ_FQZO01000011.1"/>
</dbReference>
<sequence>MRILETLFLTLVIFSSINLFIFKNKKASIFLPLAANITAVFSIIFEGYRIHIVPAFILSMLFLIGGIFNSLLPNRKPNRIIRLVSLIMLIPILVLSVVLPFLFPVVNLPKPGGAYPVGTMFMSFKDFSRKEQLSNLNEYRNIPVQVWYPTADINGKKRANWINSKEAMDLFSQSKHMPKVFDNLTLVKTHSYINSNISEKEKKYPVILFSGGGTMFNGQNAIQMEELASHGYVVFAVGHPYDDFACIYPDGTITPYSKKLSENLTADSKNAVKIAKQTVTDTESPEYIRTLLRNAKLNNNSVKTWSKDMQFIINKITEINGSMTDSIFYNKLDISNIGALGHSFGSAAAGQLSLDDSRVKAFINMDGSPFGYAPDKEIIQPFMILTTEKYGKYIRYGYSEKEKNFLFVQISGAEHMNFSDINSLMPVLGKLSGFLGDIKEKRQTEIMNSFILNFFDKHLKSKSTPLLDVPSSTYPEVEVSVY</sequence>
<evidence type="ECO:0000256" key="3">
    <source>
        <dbReference type="ARBA" id="ARBA00023098"/>
    </source>
</evidence>
<name>A0A1M6NJ31_9CLOT</name>
<dbReference type="PANTHER" id="PTHR10272:SF0">
    <property type="entry name" value="PLATELET-ACTIVATING FACTOR ACETYLHYDROLASE"/>
    <property type="match status" value="1"/>
</dbReference>
<evidence type="ECO:0000313" key="6">
    <source>
        <dbReference type="Proteomes" id="UP000184080"/>
    </source>
</evidence>
<keyword evidence="6" id="KW-1185">Reference proteome</keyword>
<keyword evidence="4" id="KW-0812">Transmembrane</keyword>
<dbReference type="GO" id="GO:0016042">
    <property type="term" value="P:lipid catabolic process"/>
    <property type="evidence" value="ECO:0007669"/>
    <property type="project" value="UniProtKB-KW"/>
</dbReference>
<keyword evidence="4" id="KW-1133">Transmembrane helix</keyword>
<evidence type="ECO:0000256" key="1">
    <source>
        <dbReference type="ARBA" id="ARBA00022801"/>
    </source>
</evidence>
<dbReference type="Proteomes" id="UP000184080">
    <property type="component" value="Unassembled WGS sequence"/>
</dbReference>
<keyword evidence="2" id="KW-0442">Lipid degradation</keyword>
<evidence type="ECO:0000313" key="5">
    <source>
        <dbReference type="EMBL" id="SHJ95741.1"/>
    </source>
</evidence>
<dbReference type="PANTHER" id="PTHR10272">
    <property type="entry name" value="PLATELET-ACTIVATING FACTOR ACETYLHYDROLASE"/>
    <property type="match status" value="1"/>
</dbReference>